<keyword evidence="2" id="KW-1185">Reference proteome</keyword>
<accession>E4ZGM4</accession>
<evidence type="ECO:0000313" key="2">
    <source>
        <dbReference type="Proteomes" id="UP000002668"/>
    </source>
</evidence>
<reference evidence="2" key="1">
    <citation type="journal article" date="2011" name="Nat. Commun.">
        <title>Effector diversification within compartments of the Leptosphaeria maculans genome affected by Repeat-Induced Point mutations.</title>
        <authorList>
            <person name="Rouxel T."/>
            <person name="Grandaubert J."/>
            <person name="Hane J.K."/>
            <person name="Hoede C."/>
            <person name="van de Wouw A.P."/>
            <person name="Couloux A."/>
            <person name="Dominguez V."/>
            <person name="Anthouard V."/>
            <person name="Bally P."/>
            <person name="Bourras S."/>
            <person name="Cozijnsen A.J."/>
            <person name="Ciuffetti L.M."/>
            <person name="Degrave A."/>
            <person name="Dilmaghani A."/>
            <person name="Duret L."/>
            <person name="Fudal I."/>
            <person name="Goodwin S.B."/>
            <person name="Gout L."/>
            <person name="Glaser N."/>
            <person name="Linglin J."/>
            <person name="Kema G.H.J."/>
            <person name="Lapalu N."/>
            <person name="Lawrence C.B."/>
            <person name="May K."/>
            <person name="Meyer M."/>
            <person name="Ollivier B."/>
            <person name="Poulain J."/>
            <person name="Schoch C.L."/>
            <person name="Simon A."/>
            <person name="Spatafora J.W."/>
            <person name="Stachowiak A."/>
            <person name="Turgeon B.G."/>
            <person name="Tyler B.M."/>
            <person name="Vincent D."/>
            <person name="Weissenbach J."/>
            <person name="Amselem J."/>
            <person name="Quesneville H."/>
            <person name="Oliver R.P."/>
            <person name="Wincker P."/>
            <person name="Balesdent M.-H."/>
            <person name="Howlett B.J."/>
        </authorList>
    </citation>
    <scope>NUCLEOTIDE SEQUENCE [LARGE SCALE GENOMIC DNA]</scope>
    <source>
        <strain evidence="2">JN3 / isolate v23.1.3 / race Av1-4-5-6-7-8</strain>
    </source>
</reference>
<dbReference type="InParanoid" id="E4ZGM4"/>
<dbReference type="Proteomes" id="UP000002668">
    <property type="component" value="Genome"/>
</dbReference>
<dbReference type="HOGENOM" id="CLU_2469491_0_0_1"/>
<sequence>MDRPTSALPVLPYASSYPDPALLASKLHNRQPFLVRVQIAHISPLAADRETLELAASSTSSTKCAGNGKKMSFMVSTKRPLHVELHTC</sequence>
<protein>
    <submittedName>
        <fullName evidence="1">Uncharacterized protein</fullName>
    </submittedName>
</protein>
<dbReference type="EMBL" id="FP929064">
    <property type="protein sequence ID" value="CBX90444.1"/>
    <property type="molecule type" value="Genomic_DNA"/>
</dbReference>
<gene>
    <name evidence="1" type="ORF">LEMA_uP065700.1</name>
</gene>
<proteinExistence type="predicted"/>
<dbReference type="VEuPathDB" id="FungiDB:LEMA_uP065700.1"/>
<organism evidence="1 2">
    <name type="scientific">Leptosphaeria maculans (strain JN3 / isolate v23.1.3 / race Av1-4-5-6-7-8)</name>
    <name type="common">Blackleg fungus</name>
    <name type="synonym">Phoma lingam</name>
    <dbReference type="NCBI Taxonomy" id="985895"/>
    <lineage>
        <taxon>Eukaryota</taxon>
        <taxon>Fungi</taxon>
        <taxon>Dikarya</taxon>
        <taxon>Ascomycota</taxon>
        <taxon>Pezizomycotina</taxon>
        <taxon>Dothideomycetes</taxon>
        <taxon>Pleosporomycetidae</taxon>
        <taxon>Pleosporales</taxon>
        <taxon>Pleosporineae</taxon>
        <taxon>Leptosphaeriaceae</taxon>
        <taxon>Plenodomus</taxon>
        <taxon>Plenodomus lingam/Leptosphaeria maculans species complex</taxon>
    </lineage>
</organism>
<dbReference type="AlphaFoldDB" id="E4ZGM4"/>
<name>E4ZGM4_LEPMJ</name>
<dbReference type="GeneID" id="13291972"/>
<evidence type="ECO:0000313" key="1">
    <source>
        <dbReference type="EMBL" id="CBX90444.1"/>
    </source>
</evidence>